<dbReference type="EMBL" id="JASMWN010000013">
    <property type="protein sequence ID" value="MDU9005268.1"/>
    <property type="molecule type" value="Genomic_DNA"/>
</dbReference>
<sequence>MENADSGWSAIQNSYYFWDFVALGCGMICVFGGLAALAWLLGLPGRIAVSRNHPEAEAVYTMGWTGFLAIVPWIQAFTWAFKPTDVIDIRRFPDEEREAIKEDLARLKKYAYGKEELPEPEQPAPSANEQEA</sequence>
<accession>A0ABU3VGG1</accession>
<protein>
    <recommendedName>
        <fullName evidence="5">DUF3302 domain-containing protein</fullName>
    </recommendedName>
</protein>
<evidence type="ECO:0008006" key="5">
    <source>
        <dbReference type="Google" id="ProtNLM"/>
    </source>
</evidence>
<dbReference type="Proteomes" id="UP001255416">
    <property type="component" value="Unassembled WGS sequence"/>
</dbReference>
<organism evidence="3 4">
    <name type="scientific">Sedimentitalea todarodis</name>
    <dbReference type="NCBI Taxonomy" id="1631240"/>
    <lineage>
        <taxon>Bacteria</taxon>
        <taxon>Pseudomonadati</taxon>
        <taxon>Pseudomonadota</taxon>
        <taxon>Alphaproteobacteria</taxon>
        <taxon>Rhodobacterales</taxon>
        <taxon>Paracoccaceae</taxon>
        <taxon>Sedimentitalea</taxon>
    </lineage>
</organism>
<keyword evidence="2" id="KW-1133">Transmembrane helix</keyword>
<feature type="transmembrane region" description="Helical" evidence="2">
    <location>
        <begin position="61"/>
        <end position="81"/>
    </location>
</feature>
<dbReference type="RefSeq" id="WP_316778302.1">
    <property type="nucleotide sequence ID" value="NZ_JASMWN010000013.1"/>
</dbReference>
<proteinExistence type="predicted"/>
<feature type="transmembrane region" description="Helical" evidence="2">
    <location>
        <begin position="20"/>
        <end position="41"/>
    </location>
</feature>
<evidence type="ECO:0000256" key="1">
    <source>
        <dbReference type="SAM" id="MobiDB-lite"/>
    </source>
</evidence>
<feature type="region of interest" description="Disordered" evidence="1">
    <location>
        <begin position="113"/>
        <end position="132"/>
    </location>
</feature>
<comment type="caution">
    <text evidence="3">The sequence shown here is derived from an EMBL/GenBank/DDBJ whole genome shotgun (WGS) entry which is preliminary data.</text>
</comment>
<name>A0ABU3VGG1_9RHOB</name>
<evidence type="ECO:0000256" key="2">
    <source>
        <dbReference type="SAM" id="Phobius"/>
    </source>
</evidence>
<evidence type="ECO:0000313" key="3">
    <source>
        <dbReference type="EMBL" id="MDU9005268.1"/>
    </source>
</evidence>
<evidence type="ECO:0000313" key="4">
    <source>
        <dbReference type="Proteomes" id="UP001255416"/>
    </source>
</evidence>
<keyword evidence="4" id="KW-1185">Reference proteome</keyword>
<gene>
    <name evidence="3" type="ORF">QO231_15590</name>
</gene>
<reference evidence="4" key="1">
    <citation type="submission" date="2023-05" db="EMBL/GenBank/DDBJ databases">
        <title>Sedimentitalea sp. nov. JM2-8.</title>
        <authorList>
            <person name="Huang J."/>
        </authorList>
    </citation>
    <scope>NUCLEOTIDE SEQUENCE [LARGE SCALE GENOMIC DNA]</scope>
    <source>
        <strain evidence="4">KHS03</strain>
    </source>
</reference>
<keyword evidence="2" id="KW-0472">Membrane</keyword>
<keyword evidence="2" id="KW-0812">Transmembrane</keyword>